<dbReference type="AlphaFoldDB" id="A0A540KCW9"/>
<evidence type="ECO:0000256" key="1">
    <source>
        <dbReference type="SAM" id="MobiDB-lite"/>
    </source>
</evidence>
<accession>A0A540KCW9</accession>
<dbReference type="Proteomes" id="UP000315295">
    <property type="component" value="Unassembled WGS sequence"/>
</dbReference>
<dbReference type="EMBL" id="VIEB01001451">
    <property type="protein sequence ID" value="TQD72077.1"/>
    <property type="molecule type" value="Genomic_DNA"/>
</dbReference>
<name>A0A540KCW9_MALBA</name>
<evidence type="ECO:0000313" key="2">
    <source>
        <dbReference type="EMBL" id="TQD72077.1"/>
    </source>
</evidence>
<evidence type="ECO:0000313" key="3">
    <source>
        <dbReference type="Proteomes" id="UP000315295"/>
    </source>
</evidence>
<organism evidence="2 3">
    <name type="scientific">Malus baccata</name>
    <name type="common">Siberian crab apple</name>
    <name type="synonym">Pyrus baccata</name>
    <dbReference type="NCBI Taxonomy" id="106549"/>
    <lineage>
        <taxon>Eukaryota</taxon>
        <taxon>Viridiplantae</taxon>
        <taxon>Streptophyta</taxon>
        <taxon>Embryophyta</taxon>
        <taxon>Tracheophyta</taxon>
        <taxon>Spermatophyta</taxon>
        <taxon>Magnoliopsida</taxon>
        <taxon>eudicotyledons</taxon>
        <taxon>Gunneridae</taxon>
        <taxon>Pentapetalae</taxon>
        <taxon>rosids</taxon>
        <taxon>fabids</taxon>
        <taxon>Rosales</taxon>
        <taxon>Rosaceae</taxon>
        <taxon>Amygdaloideae</taxon>
        <taxon>Maleae</taxon>
        <taxon>Malus</taxon>
    </lineage>
</organism>
<gene>
    <name evidence="2" type="ORF">C1H46_042385</name>
</gene>
<keyword evidence="3" id="KW-1185">Reference proteome</keyword>
<proteinExistence type="predicted"/>
<feature type="region of interest" description="Disordered" evidence="1">
    <location>
        <begin position="1"/>
        <end position="20"/>
    </location>
</feature>
<reference evidence="2 3" key="1">
    <citation type="journal article" date="2019" name="G3 (Bethesda)">
        <title>Sequencing of a Wild Apple (Malus baccata) Genome Unravels the Differences Between Cultivated and Wild Apple Species Regarding Disease Resistance and Cold Tolerance.</title>
        <authorList>
            <person name="Chen X."/>
        </authorList>
    </citation>
    <scope>NUCLEOTIDE SEQUENCE [LARGE SCALE GENOMIC DNA]</scope>
    <source>
        <strain evidence="3">cv. Shandingzi</strain>
        <tissue evidence="2">Leaves</tissue>
    </source>
</reference>
<protein>
    <submittedName>
        <fullName evidence="2">Uncharacterized protein</fullName>
    </submittedName>
</protein>
<comment type="caution">
    <text evidence="2">The sequence shown here is derived from an EMBL/GenBank/DDBJ whole genome shotgun (WGS) entry which is preliminary data.</text>
</comment>
<sequence>MVAKSNMCMTNSRTDQHGWKKSSGLYLTDTCYAPPRKPVTPLAPPAYKYQKTSPALLVWFPEPEIAALCFQVSTFFFKVRQYFSVHVVFCHPIQ</sequence>